<feature type="transmembrane region" description="Helical" evidence="1">
    <location>
        <begin position="25"/>
        <end position="46"/>
    </location>
</feature>
<keyword evidence="1" id="KW-1133">Transmembrane helix</keyword>
<keyword evidence="1" id="KW-0812">Transmembrane</keyword>
<feature type="transmembrane region" description="Helical" evidence="1">
    <location>
        <begin position="58"/>
        <end position="82"/>
    </location>
</feature>
<dbReference type="RefSeq" id="WP_119630689.1">
    <property type="nucleotide sequence ID" value="NZ_AP017928.1"/>
</dbReference>
<dbReference type="Proteomes" id="UP000266313">
    <property type="component" value="Chromosome"/>
</dbReference>
<name>A0A250KUT2_9GAMM</name>
<protein>
    <submittedName>
        <fullName evidence="2">Uncharacterized protein</fullName>
    </submittedName>
</protein>
<organism evidence="2 3">
    <name type="scientific">Methylocaldum marinum</name>
    <dbReference type="NCBI Taxonomy" id="1432792"/>
    <lineage>
        <taxon>Bacteria</taxon>
        <taxon>Pseudomonadati</taxon>
        <taxon>Pseudomonadota</taxon>
        <taxon>Gammaproteobacteria</taxon>
        <taxon>Methylococcales</taxon>
        <taxon>Methylococcaceae</taxon>
        <taxon>Methylocaldum</taxon>
    </lineage>
</organism>
<keyword evidence="3" id="KW-1185">Reference proteome</keyword>
<dbReference type="OrthoDB" id="5569989at2"/>
<dbReference type="KEGG" id="mmai:sS8_3491"/>
<dbReference type="EMBL" id="AP017928">
    <property type="protein sequence ID" value="BBA35428.1"/>
    <property type="molecule type" value="Genomic_DNA"/>
</dbReference>
<gene>
    <name evidence="2" type="ORF">sS8_3491</name>
</gene>
<accession>A0A250KUT2</accession>
<keyword evidence="1" id="KW-0472">Membrane</keyword>
<evidence type="ECO:0000313" key="2">
    <source>
        <dbReference type="EMBL" id="BBA35428.1"/>
    </source>
</evidence>
<evidence type="ECO:0000313" key="3">
    <source>
        <dbReference type="Proteomes" id="UP000266313"/>
    </source>
</evidence>
<sequence length="92" mass="10063">MIGGVVSVVICVWFYRTAVRLNLNVLQWIVGALIVYYGIKAIWTYAILKPMLGGSFTYYSATAGVMMEVSGALLGALGAVLFRNLVMLKQAR</sequence>
<proteinExistence type="predicted"/>
<reference evidence="2 3" key="1">
    <citation type="submission" date="2016-12" db="EMBL/GenBank/DDBJ databases">
        <title>Genome sequencing of Methylocaldum marinum.</title>
        <authorList>
            <person name="Takeuchi M."/>
            <person name="Kamagata Y."/>
            <person name="Hiraoka S."/>
            <person name="Oshima K."/>
            <person name="Hattori M."/>
            <person name="Iwasaki W."/>
        </authorList>
    </citation>
    <scope>NUCLEOTIDE SEQUENCE [LARGE SCALE GENOMIC DNA]</scope>
    <source>
        <strain evidence="2 3">S8</strain>
    </source>
</reference>
<dbReference type="AlphaFoldDB" id="A0A250KUT2"/>
<evidence type="ECO:0000256" key="1">
    <source>
        <dbReference type="SAM" id="Phobius"/>
    </source>
</evidence>